<evidence type="ECO:0000259" key="2">
    <source>
        <dbReference type="Pfam" id="PF03807"/>
    </source>
</evidence>
<dbReference type="EMBL" id="JBFRYC010000001">
    <property type="protein sequence ID" value="MEX1660150.1"/>
    <property type="molecule type" value="Genomic_DNA"/>
</dbReference>
<dbReference type="Gene3D" id="3.40.50.720">
    <property type="entry name" value="NAD(P)-binding Rossmann-like Domain"/>
    <property type="match status" value="1"/>
</dbReference>
<dbReference type="InterPro" id="IPR028939">
    <property type="entry name" value="P5C_Rdtase_cat_N"/>
</dbReference>
<organism evidence="3 4">
    <name type="scientific">Thioclava arctica</name>
    <dbReference type="NCBI Taxonomy" id="3238301"/>
    <lineage>
        <taxon>Bacteria</taxon>
        <taxon>Pseudomonadati</taxon>
        <taxon>Pseudomonadota</taxon>
        <taxon>Alphaproteobacteria</taxon>
        <taxon>Rhodobacterales</taxon>
        <taxon>Paracoccaceae</taxon>
        <taxon>Thioclava</taxon>
    </lineage>
</organism>
<evidence type="ECO:0000313" key="3">
    <source>
        <dbReference type="EMBL" id="MEX1660150.1"/>
    </source>
</evidence>
<proteinExistence type="inferred from homology"/>
<dbReference type="Proteomes" id="UP001557465">
    <property type="component" value="Unassembled WGS sequence"/>
</dbReference>
<sequence>MKLGFIGTGTIAAAVVTGLAPERHQITVSERSRAHAARLTQAFDCVSVAANQDVIDRSDIVFLGLLAAHAPAVLANLRFRKGQRVISFIAEMPLDEIAVQVAPAKAAAIMLPFPAIAQGGSPILTLGDVALVREIFSPANHVFALQSVGELNAYLCAQAVLSPALLMIAATADWLEHQGVERAQGESFLRALIGANLQAGPCRETLEALSTPGGYNLRLRQSLEQAGLEESLRQGLDALRK</sequence>
<feature type="domain" description="Pyrroline-5-carboxylate reductase catalytic N-terminal" evidence="2">
    <location>
        <begin position="2"/>
        <end position="90"/>
    </location>
</feature>
<dbReference type="RefSeq" id="WP_368390555.1">
    <property type="nucleotide sequence ID" value="NZ_JBFRYC010000001.1"/>
</dbReference>
<dbReference type="Pfam" id="PF03807">
    <property type="entry name" value="F420_oxidored"/>
    <property type="match status" value="1"/>
</dbReference>
<dbReference type="InterPro" id="IPR036291">
    <property type="entry name" value="NAD(P)-bd_dom_sf"/>
</dbReference>
<reference evidence="3 4" key="1">
    <citation type="journal article" date="2011" name="Int. J. Syst. Evol. Microbiol.">
        <title>Zhongshania antarctica gen. nov., sp. nov. and Zhongshania guokunii sp. nov., gammaproteobacteria respectively isolated from coastal attached (fast) ice and surface seawater of the Antarctic.</title>
        <authorList>
            <person name="Li H.J."/>
            <person name="Zhang X.Y."/>
            <person name="Chen C.X."/>
            <person name="Zhang Y.J."/>
            <person name="Gao Z.M."/>
            <person name="Yu Y."/>
            <person name="Chen X.L."/>
            <person name="Chen B."/>
            <person name="Zhang Y.Z."/>
        </authorList>
    </citation>
    <scope>NUCLEOTIDE SEQUENCE [LARGE SCALE GENOMIC DNA]</scope>
    <source>
        <strain evidence="3 4">15-R06ZXC-3</strain>
    </source>
</reference>
<gene>
    <name evidence="3" type="ORF">AB4874_00600</name>
</gene>
<comment type="caution">
    <text evidence="3">The sequence shown here is derived from an EMBL/GenBank/DDBJ whole genome shotgun (WGS) entry which is preliminary data.</text>
</comment>
<evidence type="ECO:0000256" key="1">
    <source>
        <dbReference type="ARBA" id="ARBA00005525"/>
    </source>
</evidence>
<accession>A0ABV3TEV2</accession>
<dbReference type="PANTHER" id="PTHR11645">
    <property type="entry name" value="PYRROLINE-5-CARBOXYLATE REDUCTASE"/>
    <property type="match status" value="1"/>
</dbReference>
<name>A0ABV3TEV2_9RHOB</name>
<keyword evidence="4" id="KW-1185">Reference proteome</keyword>
<protein>
    <submittedName>
        <fullName evidence="3">NAD(P)-binding domain-containing protein</fullName>
    </submittedName>
</protein>
<dbReference type="SUPFAM" id="SSF51735">
    <property type="entry name" value="NAD(P)-binding Rossmann-fold domains"/>
    <property type="match status" value="1"/>
</dbReference>
<comment type="similarity">
    <text evidence="1">Belongs to the pyrroline-5-carboxylate reductase family.</text>
</comment>
<dbReference type="PANTHER" id="PTHR11645:SF13">
    <property type="entry name" value="PYRROLINE-5-CARBOXYLATE REDUCTASE CATALYTIC N-TERMINAL DOMAIN-CONTAINING PROTEIN"/>
    <property type="match status" value="1"/>
</dbReference>
<evidence type="ECO:0000313" key="4">
    <source>
        <dbReference type="Proteomes" id="UP001557465"/>
    </source>
</evidence>